<dbReference type="Proteomes" id="UP000305654">
    <property type="component" value="Unassembled WGS sequence"/>
</dbReference>
<dbReference type="AlphaFoldDB" id="A0A5R9JC74"/>
<feature type="region of interest" description="Disordered" evidence="1">
    <location>
        <begin position="1"/>
        <end position="49"/>
    </location>
</feature>
<gene>
    <name evidence="2" type="ORF">FE263_15690</name>
</gene>
<dbReference type="Gene3D" id="3.40.50.300">
    <property type="entry name" value="P-loop containing nucleotide triphosphate hydrolases"/>
    <property type="match status" value="1"/>
</dbReference>
<accession>A0A5R9JC74</accession>
<feature type="compositionally biased region" description="Low complexity" evidence="1">
    <location>
        <begin position="22"/>
        <end position="44"/>
    </location>
</feature>
<dbReference type="InterPro" id="IPR027417">
    <property type="entry name" value="P-loop_NTPase"/>
</dbReference>
<dbReference type="OrthoDB" id="14765at2"/>
<dbReference type="InterPro" id="IPR008868">
    <property type="entry name" value="TniB"/>
</dbReference>
<comment type="caution">
    <text evidence="2">The sequence shown here is derived from an EMBL/GenBank/DDBJ whole genome shotgun (WGS) entry which is preliminary data.</text>
</comment>
<evidence type="ECO:0000313" key="2">
    <source>
        <dbReference type="EMBL" id="TLU71888.1"/>
    </source>
</evidence>
<name>A0A5R9JC74_9PROT</name>
<evidence type="ECO:0008006" key="4">
    <source>
        <dbReference type="Google" id="ProtNLM"/>
    </source>
</evidence>
<reference evidence="2 3" key="1">
    <citation type="submission" date="2019-05" db="EMBL/GenBank/DDBJ databases">
        <authorList>
            <person name="Pankratov T."/>
            <person name="Grouzdev D."/>
        </authorList>
    </citation>
    <scope>NUCLEOTIDE SEQUENCE [LARGE SCALE GENOMIC DNA]</scope>
    <source>
        <strain evidence="2 3">KEBCLARHB70R</strain>
    </source>
</reference>
<keyword evidence="3" id="KW-1185">Reference proteome</keyword>
<evidence type="ECO:0000256" key="1">
    <source>
        <dbReference type="SAM" id="MobiDB-lite"/>
    </source>
</evidence>
<protein>
    <recommendedName>
        <fullName evidence="4">AAA family ATPase</fullName>
    </recommendedName>
</protein>
<dbReference type="EMBL" id="VCDI01000005">
    <property type="protein sequence ID" value="TLU71888.1"/>
    <property type="molecule type" value="Genomic_DNA"/>
</dbReference>
<feature type="compositionally biased region" description="Basic and acidic residues" evidence="1">
    <location>
        <begin position="1"/>
        <end position="11"/>
    </location>
</feature>
<dbReference type="Pfam" id="PF05621">
    <property type="entry name" value="TniB"/>
    <property type="match status" value="1"/>
</dbReference>
<dbReference type="SUPFAM" id="SSF52540">
    <property type="entry name" value="P-loop containing nucleoside triphosphate hydrolases"/>
    <property type="match status" value="1"/>
</dbReference>
<organism evidence="2 3">
    <name type="scientific">Lichenicoccus roseus</name>
    <dbReference type="NCBI Taxonomy" id="2683649"/>
    <lineage>
        <taxon>Bacteria</taxon>
        <taxon>Pseudomonadati</taxon>
        <taxon>Pseudomonadota</taxon>
        <taxon>Alphaproteobacteria</taxon>
        <taxon>Acetobacterales</taxon>
        <taxon>Acetobacteraceae</taxon>
        <taxon>Lichenicoccus</taxon>
    </lineage>
</organism>
<evidence type="ECO:0000313" key="3">
    <source>
        <dbReference type="Proteomes" id="UP000305654"/>
    </source>
</evidence>
<sequence length="398" mass="44411">MRVSHRSDRGNQYRRRRPGTLSACPTRPTTMTTNSPTSASPSKPSAERSKLMSVALTNLEATIPLTSIEKVIAFKNAYLRSPLLAEVEKDLERLFDYGQVGAQSGTSANTYMLVGAPGSGKTGALRRFENRHPKVQEAERDVYPVLYVEVPPCTTRKALAERILQALRAFVPANSTEIRLTEKVRKHLRDQGVKVLVLDEAQHLTNPERRRLNYEAADWVKGIANDGTCSVVLAGVLEAWEVYRYNGQLSRRSLGNRMLTAYRVSERGGLHAFRGLLDMFEGILPFDERSNLKDDLTALRIHRQVGGLIGRLSDFLAAALVLALEEGLQCLTPDVLREVAIQQCPLDNPDWQNPFDMNRNELMAAAVEEEGRPSVIGIDLPTNLRRGPRLMTQRDVLA</sequence>
<proteinExistence type="predicted"/>